<keyword evidence="2" id="KW-1185">Reference proteome</keyword>
<protein>
    <submittedName>
        <fullName evidence="1">Uncharacterized protein</fullName>
    </submittedName>
</protein>
<sequence length="329" mass="37732">MMLQLLVHSAIKFFIRFLFFVNKHSIEEERNKEITGSWPVDEKSKMRLRKCLIGKVNSLDNIESIQNMCNLENNGECTLKYLGGRNVMLTFDQEESVKMILNNKDHGLQFLISDLRSTILEYGRVQVATPIRLRIDELRSIKVGPLFYRIWVTEEETVQSAYWENVDPSSEEEMDESSVPSEWTEEGDDDEEWCAVKERNGDNVVGVNEIGESVAGKGVGQNSINEPTLREEDRESQGANLNCRRYEEPIDCFTNVDGGCLFRREEKWKSRGARDLSATEEDLGYGNSVQGPSKKLGPSIDSHKTAQHVEANNSTNLMRSRNRRKRKWA</sequence>
<accession>A0ACB8XI94</accession>
<evidence type="ECO:0000313" key="2">
    <source>
        <dbReference type="Proteomes" id="UP001055879"/>
    </source>
</evidence>
<dbReference type="Proteomes" id="UP001055879">
    <property type="component" value="Linkage Group LG17"/>
</dbReference>
<reference evidence="2" key="1">
    <citation type="journal article" date="2022" name="Mol. Ecol. Resour.">
        <title>The genomes of chicory, endive, great burdock and yacon provide insights into Asteraceae palaeo-polyploidization history and plant inulin production.</title>
        <authorList>
            <person name="Fan W."/>
            <person name="Wang S."/>
            <person name="Wang H."/>
            <person name="Wang A."/>
            <person name="Jiang F."/>
            <person name="Liu H."/>
            <person name="Zhao H."/>
            <person name="Xu D."/>
            <person name="Zhang Y."/>
        </authorList>
    </citation>
    <scope>NUCLEOTIDE SEQUENCE [LARGE SCALE GENOMIC DNA]</scope>
    <source>
        <strain evidence="2">cv. Niubang</strain>
    </source>
</reference>
<proteinExistence type="predicted"/>
<reference evidence="1 2" key="2">
    <citation type="journal article" date="2022" name="Mol. Ecol. Resour.">
        <title>The genomes of chicory, endive, great burdock and yacon provide insights into Asteraceae paleo-polyploidization history and plant inulin production.</title>
        <authorList>
            <person name="Fan W."/>
            <person name="Wang S."/>
            <person name="Wang H."/>
            <person name="Wang A."/>
            <person name="Jiang F."/>
            <person name="Liu H."/>
            <person name="Zhao H."/>
            <person name="Xu D."/>
            <person name="Zhang Y."/>
        </authorList>
    </citation>
    <scope>NUCLEOTIDE SEQUENCE [LARGE SCALE GENOMIC DNA]</scope>
    <source>
        <strain evidence="2">cv. Niubang</strain>
    </source>
</reference>
<evidence type="ECO:0000313" key="1">
    <source>
        <dbReference type="EMBL" id="KAI3667384.1"/>
    </source>
</evidence>
<dbReference type="EMBL" id="CM042063">
    <property type="protein sequence ID" value="KAI3667384.1"/>
    <property type="molecule type" value="Genomic_DNA"/>
</dbReference>
<gene>
    <name evidence="1" type="ORF">L6452_42440</name>
</gene>
<comment type="caution">
    <text evidence="1">The sequence shown here is derived from an EMBL/GenBank/DDBJ whole genome shotgun (WGS) entry which is preliminary data.</text>
</comment>
<name>A0ACB8XI94_ARCLA</name>
<organism evidence="1 2">
    <name type="scientific">Arctium lappa</name>
    <name type="common">Greater burdock</name>
    <name type="synonym">Lappa major</name>
    <dbReference type="NCBI Taxonomy" id="4217"/>
    <lineage>
        <taxon>Eukaryota</taxon>
        <taxon>Viridiplantae</taxon>
        <taxon>Streptophyta</taxon>
        <taxon>Embryophyta</taxon>
        <taxon>Tracheophyta</taxon>
        <taxon>Spermatophyta</taxon>
        <taxon>Magnoliopsida</taxon>
        <taxon>eudicotyledons</taxon>
        <taxon>Gunneridae</taxon>
        <taxon>Pentapetalae</taxon>
        <taxon>asterids</taxon>
        <taxon>campanulids</taxon>
        <taxon>Asterales</taxon>
        <taxon>Asteraceae</taxon>
        <taxon>Carduoideae</taxon>
        <taxon>Cardueae</taxon>
        <taxon>Arctiinae</taxon>
        <taxon>Arctium</taxon>
    </lineage>
</organism>